<evidence type="ECO:0000256" key="2">
    <source>
        <dbReference type="ARBA" id="ARBA00004574"/>
    </source>
</evidence>
<protein>
    <recommendedName>
        <fullName evidence="4">CST complex subunit CTC1</fullName>
    </recommendedName>
</protein>
<comment type="similarity">
    <text evidence="3">Belongs to the CTC1 family.</text>
</comment>
<dbReference type="GO" id="GO:0042162">
    <property type="term" value="F:telomeric DNA binding"/>
    <property type="evidence" value="ECO:0007669"/>
    <property type="project" value="TreeGrafter"/>
</dbReference>
<comment type="caution">
    <text evidence="9">The sequence shown here is derived from an EMBL/GenBank/DDBJ whole genome shotgun (WGS) entry which is preliminary data.</text>
</comment>
<dbReference type="GO" id="GO:0003697">
    <property type="term" value="F:single-stranded DNA binding"/>
    <property type="evidence" value="ECO:0007669"/>
    <property type="project" value="TreeGrafter"/>
</dbReference>
<evidence type="ECO:0000313" key="9">
    <source>
        <dbReference type="EMBL" id="KAK9756392.1"/>
    </source>
</evidence>
<dbReference type="GO" id="GO:0010833">
    <property type="term" value="P:telomere maintenance via telomere lengthening"/>
    <property type="evidence" value="ECO:0007669"/>
    <property type="project" value="TreeGrafter"/>
</dbReference>
<dbReference type="Proteomes" id="UP001443914">
    <property type="component" value="Unassembled WGS sequence"/>
</dbReference>
<keyword evidence="10" id="KW-1185">Reference proteome</keyword>
<dbReference type="InterPro" id="IPR042617">
    <property type="entry name" value="CTC1-like"/>
</dbReference>
<gene>
    <name evidence="9" type="ORF">RND81_01G093800</name>
</gene>
<name>A0AAW1NDR5_SAPOF</name>
<dbReference type="GO" id="GO:1990879">
    <property type="term" value="C:CST complex"/>
    <property type="evidence" value="ECO:0007669"/>
    <property type="project" value="TreeGrafter"/>
</dbReference>
<evidence type="ECO:0000256" key="8">
    <source>
        <dbReference type="ARBA" id="ARBA00023242"/>
    </source>
</evidence>
<keyword evidence="5" id="KW-0158">Chromosome</keyword>
<keyword evidence="6" id="KW-0779">Telomere</keyword>
<reference evidence="9" key="1">
    <citation type="submission" date="2024-03" db="EMBL/GenBank/DDBJ databases">
        <title>WGS assembly of Saponaria officinalis var. Norfolk2.</title>
        <authorList>
            <person name="Jenkins J."/>
            <person name="Shu S."/>
            <person name="Grimwood J."/>
            <person name="Barry K."/>
            <person name="Goodstein D."/>
            <person name="Schmutz J."/>
            <person name="Leebens-Mack J."/>
            <person name="Osbourn A."/>
        </authorList>
    </citation>
    <scope>NUCLEOTIDE SEQUENCE [LARGE SCALE GENOMIC DNA]</scope>
    <source>
        <strain evidence="9">JIC</strain>
    </source>
</reference>
<evidence type="ECO:0000256" key="1">
    <source>
        <dbReference type="ARBA" id="ARBA00004123"/>
    </source>
</evidence>
<dbReference type="Pfam" id="PF15491">
    <property type="entry name" value="CTC1_2"/>
    <property type="match status" value="1"/>
</dbReference>
<dbReference type="InterPro" id="IPR028262">
    <property type="entry name" value="CTC1_plant"/>
</dbReference>
<keyword evidence="8" id="KW-0539">Nucleus</keyword>
<dbReference type="PANTHER" id="PTHR14865">
    <property type="entry name" value="CST COMPLEX SUBUNIT CTC1"/>
    <property type="match status" value="1"/>
</dbReference>
<evidence type="ECO:0000256" key="6">
    <source>
        <dbReference type="ARBA" id="ARBA00022895"/>
    </source>
</evidence>
<proteinExistence type="inferred from homology"/>
<dbReference type="GO" id="GO:0045740">
    <property type="term" value="P:positive regulation of DNA replication"/>
    <property type="evidence" value="ECO:0007669"/>
    <property type="project" value="TreeGrafter"/>
</dbReference>
<evidence type="ECO:0000256" key="7">
    <source>
        <dbReference type="ARBA" id="ARBA00023125"/>
    </source>
</evidence>
<keyword evidence="7" id="KW-0238">DNA-binding</keyword>
<comment type="subcellular location">
    <subcellularLocation>
        <location evidence="2">Chromosome</location>
        <location evidence="2">Telomere</location>
    </subcellularLocation>
    <subcellularLocation>
        <location evidence="1">Nucleus</location>
    </subcellularLocation>
</comment>
<evidence type="ECO:0000256" key="3">
    <source>
        <dbReference type="ARBA" id="ARBA00006332"/>
    </source>
</evidence>
<evidence type="ECO:0000313" key="10">
    <source>
        <dbReference type="Proteomes" id="UP001443914"/>
    </source>
</evidence>
<evidence type="ECO:0000256" key="4">
    <source>
        <dbReference type="ARBA" id="ARBA00016175"/>
    </source>
</evidence>
<accession>A0AAW1NDR5</accession>
<dbReference type="PANTHER" id="PTHR14865:SF2">
    <property type="entry name" value="CST COMPLEX SUBUNIT CTC1"/>
    <property type="match status" value="1"/>
</dbReference>
<sequence length="1373" mass="153559">MREQHKIDTKPTKFSRQVLVTEGLKEGSHQQALKETMEDIKIIPISDLLRLRRPICATASLSPHRIVTPQPPFADTKSPNPNPITSLTVLKSLPEPSMVVGTLSLLSSNQPPPPHPFFSFSDDSGSICCDVIDFDFYMIGKKIQVLSWNYVPLEKCGGLLEIIRWRFFDDFDRASVDSFSLVLNGAGECCDSKAKYSVGGIVYSVSPILIAPCSMDKTVGDAQNVRGFMVEIVNCDHLGERKERDRHDFVYFSETFSSWHPAFLRLVKRVISLSRLKKKLVYIGKEEGRLMYVTNEVTRLSFPSLKEKELSCRKRKRGGEETQELGMYIGVVRGVYMQGMAIELDEEVWLLMTDESLVLTCSVRVGAILHVRNVHIASPKFRWGKMLVLGACSKTNITTISFSPWETGCHMVSQSRSLLRKFIDSLAFPAKLWVLLVVQCFRKKFSGFFSEKEILGTKHKEGLVQNYAKSVLSSPVFQLRQGLFMEFCKHDSCCIGSNVSYGNLSLPVPLSSFLGNCDRMWLSSLLKSKNGHDILENWSQADHPFRENKLPEHTIRRFLPSKDVGISLVGNLKVDLVYPVLSLYLLSEDTGRLQFIDATGCIDAVILDLPSDWNMNVICEVVDYTLVVEGRPGPWGQTWVLEDDLFSCKSIFCPLLSERQTELIVYVYFQWSNVRHEHFPIHHYPSSTDSSAELDPGIFHLLYLVHKFPLQPQFHGDFTISDSCRLFAEVIVLPWDLNVVPIDDAAHPENLLKGEVENCSHNGFALKRCKTHHASSCTDKTEWCSNFENTSCSNSRNLHFLSRETRNFYNLCCASSTQIPCTTFVRGFHCQSVAVAGALCYTQGAGSRSTSFHPKSLRKLLLEFNSKTMLKYKLMHVGVCYIMKHLAEKCFCNSHDKYVGDKVAINMDTRLFSTAFHFIEAGSSSGSCNDPSPGSCFYCESSSKCFLQNGLVFHPGCAVHGSFCNVSLHIATDVMDHLDIGVQALKEVVTGLSVSSTSSTHGLQVGHVNTVAGNLKNQVVCFGNSLPEGSLMSLRGIVMSLHSGDGTLDDIRLSKNWKGPICLLILTDDQTLQIGGCLSKHNYPVGLAPGADVTFHRILALSGQNRLILTPVSFITVHIVKEALTNLYSRFSVREESIPSCLLSDLIQSVTSKPKRLRCRFVGVYFVILERDKNLEKLLSCIRSGTSIVNIPLAGFVMDDGSSRCICWANGERAETFLRLHEKSPQGDYGNSWWKLKNSVIAKSCSTTIFHLNKILKQHGRVTIKNVGSLHDTSSQDLHVSNRADCIFGIQDLNLLKLIAFNACSSTFWSITGHVMDSNCVSVLEKYLMKEQMTLHALQNVWARDVSPVSTLTETRALFQELKPGNILGESGY</sequence>
<dbReference type="EMBL" id="JBDFQZ010000001">
    <property type="protein sequence ID" value="KAK9756392.1"/>
    <property type="molecule type" value="Genomic_DNA"/>
</dbReference>
<organism evidence="9 10">
    <name type="scientific">Saponaria officinalis</name>
    <name type="common">Common soapwort</name>
    <name type="synonym">Lychnis saponaria</name>
    <dbReference type="NCBI Taxonomy" id="3572"/>
    <lineage>
        <taxon>Eukaryota</taxon>
        <taxon>Viridiplantae</taxon>
        <taxon>Streptophyta</taxon>
        <taxon>Embryophyta</taxon>
        <taxon>Tracheophyta</taxon>
        <taxon>Spermatophyta</taxon>
        <taxon>Magnoliopsida</taxon>
        <taxon>eudicotyledons</taxon>
        <taxon>Gunneridae</taxon>
        <taxon>Pentapetalae</taxon>
        <taxon>Caryophyllales</taxon>
        <taxon>Caryophyllaceae</taxon>
        <taxon>Caryophylleae</taxon>
        <taxon>Saponaria</taxon>
    </lineage>
</organism>
<evidence type="ECO:0000256" key="5">
    <source>
        <dbReference type="ARBA" id="ARBA00022454"/>
    </source>
</evidence>